<proteinExistence type="inferred from homology"/>
<dbReference type="PANTHER" id="PTHR10057:SF0">
    <property type="entry name" value="TRANSLOCATOR PROTEIN"/>
    <property type="match status" value="1"/>
</dbReference>
<sequence length="187" mass="20335">MSYNLVGFLKCVRDHHHKMVNWPAVGAVLLPNLGGLANGIYFAGQVRVGGGLQAWYDALDKPRWTPPRSAYAPVWTALYCAMGCSSYLVVKECGGLTGRAALPLALYGAQLLLNWAWTPIFFGKRDFKLAMIDISLLLATSTATTVSFWRVSPAAGALLLPYLAWLAGAAALTHHVWRHNPPGGKRD</sequence>
<keyword evidence="5 6" id="KW-0472">Membrane</keyword>
<dbReference type="GO" id="GO:0005741">
    <property type="term" value="C:mitochondrial outer membrane"/>
    <property type="evidence" value="ECO:0007669"/>
    <property type="project" value="TreeGrafter"/>
</dbReference>
<dbReference type="AlphaFoldDB" id="A0A8S4G732"/>
<dbReference type="Proteomes" id="UP000653454">
    <property type="component" value="Unassembled WGS sequence"/>
</dbReference>
<dbReference type="FunFam" id="1.20.1260.100:FF:000001">
    <property type="entry name" value="translocator protein 2"/>
    <property type="match status" value="1"/>
</dbReference>
<evidence type="ECO:0000256" key="4">
    <source>
        <dbReference type="ARBA" id="ARBA00022989"/>
    </source>
</evidence>
<dbReference type="InterPro" id="IPR004307">
    <property type="entry name" value="TspO_MBR"/>
</dbReference>
<evidence type="ECO:0000256" key="6">
    <source>
        <dbReference type="SAM" id="Phobius"/>
    </source>
</evidence>
<feature type="transmembrane region" description="Helical" evidence="6">
    <location>
        <begin position="70"/>
        <end position="90"/>
    </location>
</feature>
<comment type="caution">
    <text evidence="7">The sequence shown here is derived from an EMBL/GenBank/DDBJ whole genome shotgun (WGS) entry which is preliminary data.</text>
</comment>
<feature type="transmembrane region" description="Helical" evidence="6">
    <location>
        <begin position="96"/>
        <end position="117"/>
    </location>
</feature>
<keyword evidence="3 6" id="KW-0812">Transmembrane</keyword>
<accession>A0A8S4G732</accession>
<dbReference type="PANTHER" id="PTHR10057">
    <property type="entry name" value="PERIPHERAL-TYPE BENZODIAZEPINE RECEPTOR"/>
    <property type="match status" value="1"/>
</dbReference>
<evidence type="ECO:0000256" key="1">
    <source>
        <dbReference type="ARBA" id="ARBA00004141"/>
    </source>
</evidence>
<dbReference type="EMBL" id="CAJHNJ030000086">
    <property type="protein sequence ID" value="CAG9134778.1"/>
    <property type="molecule type" value="Genomic_DNA"/>
</dbReference>
<dbReference type="CDD" id="cd15904">
    <property type="entry name" value="TSPO_MBR"/>
    <property type="match status" value="1"/>
</dbReference>
<feature type="transmembrane region" description="Helical" evidence="6">
    <location>
        <begin position="129"/>
        <end position="149"/>
    </location>
</feature>
<comment type="similarity">
    <text evidence="2">Belongs to the TspO/BZRP family.</text>
</comment>
<dbReference type="InterPro" id="IPR038330">
    <property type="entry name" value="TspO/MBR-related_sf"/>
</dbReference>
<evidence type="ECO:0000313" key="7">
    <source>
        <dbReference type="EMBL" id="CAG9134778.1"/>
    </source>
</evidence>
<protein>
    <submittedName>
        <fullName evidence="7">(diamondback moth) hypothetical protein</fullName>
    </submittedName>
</protein>
<evidence type="ECO:0000313" key="8">
    <source>
        <dbReference type="Proteomes" id="UP000653454"/>
    </source>
</evidence>
<feature type="transmembrane region" description="Helical" evidence="6">
    <location>
        <begin position="155"/>
        <end position="177"/>
    </location>
</feature>
<evidence type="ECO:0000256" key="2">
    <source>
        <dbReference type="ARBA" id="ARBA00007524"/>
    </source>
</evidence>
<dbReference type="GO" id="GO:0033013">
    <property type="term" value="P:tetrapyrrole metabolic process"/>
    <property type="evidence" value="ECO:0007669"/>
    <property type="project" value="UniProtKB-ARBA"/>
</dbReference>
<dbReference type="Pfam" id="PF03073">
    <property type="entry name" value="TspO_MBR"/>
    <property type="match status" value="1"/>
</dbReference>
<name>A0A8S4G732_PLUXY</name>
<organism evidence="7 8">
    <name type="scientific">Plutella xylostella</name>
    <name type="common">Diamondback moth</name>
    <name type="synonym">Plutella maculipennis</name>
    <dbReference type="NCBI Taxonomy" id="51655"/>
    <lineage>
        <taxon>Eukaryota</taxon>
        <taxon>Metazoa</taxon>
        <taxon>Ecdysozoa</taxon>
        <taxon>Arthropoda</taxon>
        <taxon>Hexapoda</taxon>
        <taxon>Insecta</taxon>
        <taxon>Pterygota</taxon>
        <taxon>Neoptera</taxon>
        <taxon>Endopterygota</taxon>
        <taxon>Lepidoptera</taxon>
        <taxon>Glossata</taxon>
        <taxon>Ditrysia</taxon>
        <taxon>Yponomeutoidea</taxon>
        <taxon>Plutellidae</taxon>
        <taxon>Plutella</taxon>
    </lineage>
</organism>
<comment type="subcellular location">
    <subcellularLocation>
        <location evidence="1">Membrane</location>
        <topology evidence="1">Multi-pass membrane protein</topology>
    </subcellularLocation>
</comment>
<evidence type="ECO:0000256" key="3">
    <source>
        <dbReference type="ARBA" id="ARBA00022692"/>
    </source>
</evidence>
<evidence type="ECO:0000256" key="5">
    <source>
        <dbReference type="ARBA" id="ARBA00023136"/>
    </source>
</evidence>
<keyword evidence="8" id="KW-1185">Reference proteome</keyword>
<dbReference type="Gene3D" id="1.20.1260.100">
    <property type="entry name" value="TspO/MBR protein"/>
    <property type="match status" value="1"/>
</dbReference>
<reference evidence="7" key="1">
    <citation type="submission" date="2020-11" db="EMBL/GenBank/DDBJ databases">
        <authorList>
            <person name="Whiteford S."/>
        </authorList>
    </citation>
    <scope>NUCLEOTIDE SEQUENCE</scope>
</reference>
<keyword evidence="4 6" id="KW-1133">Transmembrane helix</keyword>
<gene>
    <name evidence="7" type="ORF">PLXY2_LOCUS13063</name>
</gene>